<dbReference type="RefSeq" id="WP_264065547.1">
    <property type="nucleotide sequence ID" value="NZ_JACKTY010000011.1"/>
</dbReference>
<comment type="caution">
    <text evidence="2">The sequence shown here is derived from an EMBL/GenBank/DDBJ whole genome shotgun (WGS) entry which is preliminary data.</text>
</comment>
<organism evidence="2 3">
    <name type="scientific">Mycolicibacterium komossense</name>
    <dbReference type="NCBI Taxonomy" id="1779"/>
    <lineage>
        <taxon>Bacteria</taxon>
        <taxon>Bacillati</taxon>
        <taxon>Actinomycetota</taxon>
        <taxon>Actinomycetes</taxon>
        <taxon>Mycobacteriales</taxon>
        <taxon>Mycobacteriaceae</taxon>
        <taxon>Mycolicibacterium</taxon>
    </lineage>
</organism>
<protein>
    <submittedName>
        <fullName evidence="2">Uncharacterized protein</fullName>
    </submittedName>
</protein>
<gene>
    <name evidence="2" type="ORF">H7J73_01895</name>
</gene>
<evidence type="ECO:0000313" key="3">
    <source>
        <dbReference type="Proteomes" id="UP001526201"/>
    </source>
</evidence>
<dbReference type="EMBL" id="JACKTY010000011">
    <property type="protein sequence ID" value="MCV7224793.1"/>
    <property type="molecule type" value="Genomic_DNA"/>
</dbReference>
<proteinExistence type="predicted"/>
<feature type="region of interest" description="Disordered" evidence="1">
    <location>
        <begin position="58"/>
        <end position="97"/>
    </location>
</feature>
<evidence type="ECO:0000313" key="2">
    <source>
        <dbReference type="EMBL" id="MCV7224793.1"/>
    </source>
</evidence>
<name>A0ABT3C5Q3_9MYCO</name>
<accession>A0ABT3C5Q3</accession>
<keyword evidence="3" id="KW-1185">Reference proteome</keyword>
<sequence>MCTRFATAYAAIPTPQNIAADVVPAANYIADALRDNAIADSGVRAAIAKSLQQLRDQGAALSRQPARGAVQPPTDWTAAPANAADDQVWSSCEGYQG</sequence>
<reference evidence="2 3" key="1">
    <citation type="journal article" date="2022" name="BMC Genomics">
        <title>Comparative genome analysis of mycobacteria focusing on tRNA and non-coding RNA.</title>
        <authorList>
            <person name="Behra P.R.K."/>
            <person name="Pettersson B.M.F."/>
            <person name="Ramesh M."/>
            <person name="Das S."/>
            <person name="Dasgupta S."/>
            <person name="Kirsebom L.A."/>
        </authorList>
    </citation>
    <scope>NUCLEOTIDE SEQUENCE [LARGE SCALE GENOMIC DNA]</scope>
    <source>
        <strain evidence="2 3">DSM 44078</strain>
    </source>
</reference>
<evidence type="ECO:0000256" key="1">
    <source>
        <dbReference type="SAM" id="MobiDB-lite"/>
    </source>
</evidence>
<dbReference type="Proteomes" id="UP001526201">
    <property type="component" value="Unassembled WGS sequence"/>
</dbReference>